<dbReference type="InterPro" id="IPR003812">
    <property type="entry name" value="Fido"/>
</dbReference>
<name>A0A1I2I2W8_9ACTN</name>
<reference evidence="3" key="1">
    <citation type="submission" date="2016-10" db="EMBL/GenBank/DDBJ databases">
        <authorList>
            <person name="Varghese N."/>
            <person name="Submissions S."/>
        </authorList>
    </citation>
    <scope>NUCLEOTIDE SEQUENCE [LARGE SCALE GENOMIC DNA]</scope>
    <source>
        <strain evidence="3">DSM 46838</strain>
    </source>
</reference>
<feature type="domain" description="Fido" evidence="1">
    <location>
        <begin position="5"/>
        <end position="119"/>
    </location>
</feature>
<dbReference type="Proteomes" id="UP000198589">
    <property type="component" value="Unassembled WGS sequence"/>
</dbReference>
<protein>
    <submittedName>
        <fullName evidence="2">Death on curing protein</fullName>
    </submittedName>
</protein>
<dbReference type="PANTHER" id="PTHR39426">
    <property type="entry name" value="HOMOLOGY TO DEATH-ON-CURING PROTEIN OF PHAGE P1"/>
    <property type="match status" value="1"/>
</dbReference>
<keyword evidence="3" id="KW-1185">Reference proteome</keyword>
<dbReference type="RefSeq" id="WP_092200543.1">
    <property type="nucleotide sequence ID" value="NZ_FOND01000012.1"/>
</dbReference>
<accession>A0A1I2I2W8</accession>
<dbReference type="AlphaFoldDB" id="A0A1I2I2W8"/>
<gene>
    <name evidence="2" type="ORF">SAMN05216574_1126</name>
</gene>
<dbReference type="Pfam" id="PF02661">
    <property type="entry name" value="Fic"/>
    <property type="match status" value="1"/>
</dbReference>
<dbReference type="STRING" id="1798228.SAMN05216574_1126"/>
<dbReference type="PANTHER" id="PTHR39426:SF1">
    <property type="entry name" value="HOMOLOGY TO DEATH-ON-CURING PROTEIN OF PHAGE P1"/>
    <property type="match status" value="1"/>
</dbReference>
<evidence type="ECO:0000313" key="2">
    <source>
        <dbReference type="EMBL" id="SFF34861.1"/>
    </source>
</evidence>
<organism evidence="2 3">
    <name type="scientific">Blastococcus tunisiensis</name>
    <dbReference type="NCBI Taxonomy" id="1798228"/>
    <lineage>
        <taxon>Bacteria</taxon>
        <taxon>Bacillati</taxon>
        <taxon>Actinomycetota</taxon>
        <taxon>Actinomycetes</taxon>
        <taxon>Geodermatophilales</taxon>
        <taxon>Geodermatophilaceae</taxon>
        <taxon>Blastococcus</taxon>
    </lineage>
</organism>
<dbReference type="PROSITE" id="PS51459">
    <property type="entry name" value="FIDO"/>
    <property type="match status" value="1"/>
</dbReference>
<proteinExistence type="predicted"/>
<dbReference type="NCBIfam" id="TIGR01550">
    <property type="entry name" value="DOC_P1"/>
    <property type="match status" value="1"/>
</dbReference>
<dbReference type="InterPro" id="IPR053737">
    <property type="entry name" value="Type_II_TA_Toxin"/>
</dbReference>
<dbReference type="EMBL" id="FOND01000012">
    <property type="protein sequence ID" value="SFF34861.1"/>
    <property type="molecule type" value="Genomic_DNA"/>
</dbReference>
<evidence type="ECO:0000259" key="1">
    <source>
        <dbReference type="PROSITE" id="PS51459"/>
    </source>
</evidence>
<dbReference type="InterPro" id="IPR036597">
    <property type="entry name" value="Fido-like_dom_sf"/>
</dbReference>
<sequence length="122" mass="13311">MTRRLSYEAVLLINQRITGDCVVRDSDGLDSALNRPFQSAFGNDAYPTLLEKAGALLHGLAAAHAFKDGNKRTAWTTCLAFLELNGVEIERDEDAAGPFVIALVEHQEDARTAALWLAARVL</sequence>
<dbReference type="SUPFAM" id="SSF140931">
    <property type="entry name" value="Fic-like"/>
    <property type="match status" value="1"/>
</dbReference>
<evidence type="ECO:0000313" key="3">
    <source>
        <dbReference type="Proteomes" id="UP000198589"/>
    </source>
</evidence>
<dbReference type="Gene3D" id="1.20.120.1870">
    <property type="entry name" value="Fic/DOC protein, Fido domain"/>
    <property type="match status" value="1"/>
</dbReference>
<dbReference type="OrthoDB" id="9802752at2"/>
<dbReference type="InterPro" id="IPR006440">
    <property type="entry name" value="Doc"/>
</dbReference>
<dbReference type="GO" id="GO:0016301">
    <property type="term" value="F:kinase activity"/>
    <property type="evidence" value="ECO:0007669"/>
    <property type="project" value="InterPro"/>
</dbReference>